<dbReference type="Proteomes" id="UP000319502">
    <property type="component" value="Unassembled WGS sequence"/>
</dbReference>
<keyword evidence="2" id="KW-1185">Reference proteome</keyword>
<evidence type="ECO:0000313" key="2">
    <source>
        <dbReference type="Proteomes" id="UP000319502"/>
    </source>
</evidence>
<dbReference type="RefSeq" id="WP_144308673.1">
    <property type="nucleotide sequence ID" value="NZ_VMNK01000004.1"/>
</dbReference>
<protein>
    <submittedName>
        <fullName evidence="1">Uncharacterized protein</fullName>
    </submittedName>
</protein>
<accession>A0A557QZ69</accession>
<sequence length="61" mass="6503">MQHAHFTELTTQQLDCPVLFGSISDTGGRAPGQAGERADSANLDAYRPLSELAMVAILSEN</sequence>
<comment type="caution">
    <text evidence="1">The sequence shown here is derived from an EMBL/GenBank/DDBJ whole genome shotgun (WGS) entry which is preliminary data.</text>
</comment>
<reference evidence="1 2" key="1">
    <citation type="submission" date="2019-07" db="EMBL/GenBank/DDBJ databases">
        <title>The pathways for chlorine oxyanion respiration interact through the shared metabolite chlorate.</title>
        <authorList>
            <person name="Barnum T.P."/>
            <person name="Cheng Y."/>
            <person name="Hill K.A."/>
            <person name="Lucas L.N."/>
            <person name="Carlson H.K."/>
            <person name="Coates J.D."/>
        </authorList>
    </citation>
    <scope>NUCLEOTIDE SEQUENCE [LARGE SCALE GENOMIC DNA]</scope>
    <source>
        <strain evidence="1 2">SFB-3</strain>
    </source>
</reference>
<dbReference type="AlphaFoldDB" id="A0A557QZ69"/>
<evidence type="ECO:0000313" key="1">
    <source>
        <dbReference type="EMBL" id="TVO58197.1"/>
    </source>
</evidence>
<proteinExistence type="predicted"/>
<organism evidence="1 2">
    <name type="scientific">Denitromonas halophila</name>
    <dbReference type="NCBI Taxonomy" id="1629404"/>
    <lineage>
        <taxon>Bacteria</taxon>
        <taxon>Pseudomonadati</taxon>
        <taxon>Pseudomonadota</taxon>
        <taxon>Betaproteobacteria</taxon>
        <taxon>Rhodocyclales</taxon>
        <taxon>Zoogloeaceae</taxon>
        <taxon>Denitromonas</taxon>
    </lineage>
</organism>
<name>A0A557QZ69_9RHOO</name>
<gene>
    <name evidence="1" type="ORF">FHP91_05640</name>
</gene>
<dbReference type="EMBL" id="VMNK01000004">
    <property type="protein sequence ID" value="TVO58197.1"/>
    <property type="molecule type" value="Genomic_DNA"/>
</dbReference>